<dbReference type="RefSeq" id="WP_380599483.1">
    <property type="nucleotide sequence ID" value="NZ_JBHSDU010000003.1"/>
</dbReference>
<feature type="signal peptide" evidence="1">
    <location>
        <begin position="1"/>
        <end position="32"/>
    </location>
</feature>
<comment type="caution">
    <text evidence="2">The sequence shown here is derived from an EMBL/GenBank/DDBJ whole genome shotgun (WGS) entry which is preliminary data.</text>
</comment>
<sequence length="400" mass="44790">MSNGLHTTKAQGVRVRLAVALAAICFSGSASALDYQIHGYAAQGFVLSQHNDFFGDSTDGSFNYYEAGINAAVQVQPNLSFAVQAAVRDAGISDDGSVRLDYAVADYRLLSEATVQAGFRAGKVKNSLGFYNETRDVVFTRPSILLPSVYSDNQNQRSLIFTSPGAQVYGGKSIGQHELTFTGTVNAEHDVRETDERLLVTLSVPYDLRIGDSWNLQLMDSIDGGRWQFAYSYFAGQFRMSTDIDLVGRFDVDLNVFSARYNAERFTITAEYVLVDNDNRLTFMGFPFLHQRAAADSGYLQGEYRISPKWTLMARMDGFYHNRHDRSGHDFAAANPGVDRRTQFSHDFTIGANWRPDEHWGVWAEHHWINGTATLQALENPPPVSNQRWSMLMLMVGYKF</sequence>
<protein>
    <submittedName>
        <fullName evidence="2">Uncharacterized protein</fullName>
    </submittedName>
</protein>
<reference evidence="3" key="1">
    <citation type="journal article" date="2019" name="Int. J. Syst. Evol. Microbiol.">
        <title>The Global Catalogue of Microorganisms (GCM) 10K type strain sequencing project: providing services to taxonomists for standard genome sequencing and annotation.</title>
        <authorList>
            <consortium name="The Broad Institute Genomics Platform"/>
            <consortium name="The Broad Institute Genome Sequencing Center for Infectious Disease"/>
            <person name="Wu L."/>
            <person name="Ma J."/>
        </authorList>
    </citation>
    <scope>NUCLEOTIDE SEQUENCE [LARGE SCALE GENOMIC DNA]</scope>
    <source>
        <strain evidence="3">CGMCC 1.10759</strain>
    </source>
</reference>
<keyword evidence="1" id="KW-0732">Signal</keyword>
<evidence type="ECO:0000313" key="3">
    <source>
        <dbReference type="Proteomes" id="UP001595904"/>
    </source>
</evidence>
<organism evidence="2 3">
    <name type="scientific">Steroidobacter flavus</name>
    <dbReference type="NCBI Taxonomy" id="1842136"/>
    <lineage>
        <taxon>Bacteria</taxon>
        <taxon>Pseudomonadati</taxon>
        <taxon>Pseudomonadota</taxon>
        <taxon>Gammaproteobacteria</taxon>
        <taxon>Steroidobacterales</taxon>
        <taxon>Steroidobacteraceae</taxon>
        <taxon>Steroidobacter</taxon>
    </lineage>
</organism>
<gene>
    <name evidence="2" type="ORF">ACFPN2_19445</name>
</gene>
<keyword evidence="3" id="KW-1185">Reference proteome</keyword>
<feature type="chain" id="PRO_5045495646" evidence="1">
    <location>
        <begin position="33"/>
        <end position="400"/>
    </location>
</feature>
<accession>A0ABV8SW58</accession>
<name>A0ABV8SW58_9GAMM</name>
<proteinExistence type="predicted"/>
<evidence type="ECO:0000256" key="1">
    <source>
        <dbReference type="SAM" id="SignalP"/>
    </source>
</evidence>
<dbReference type="EMBL" id="JBHSDU010000003">
    <property type="protein sequence ID" value="MFC4311282.1"/>
    <property type="molecule type" value="Genomic_DNA"/>
</dbReference>
<evidence type="ECO:0000313" key="2">
    <source>
        <dbReference type="EMBL" id="MFC4311282.1"/>
    </source>
</evidence>
<dbReference type="SUPFAM" id="SSF56935">
    <property type="entry name" value="Porins"/>
    <property type="match status" value="1"/>
</dbReference>
<dbReference type="Proteomes" id="UP001595904">
    <property type="component" value="Unassembled WGS sequence"/>
</dbReference>